<feature type="region of interest" description="Disordered" evidence="1">
    <location>
        <begin position="30"/>
        <end position="91"/>
    </location>
</feature>
<organism evidence="2 3">
    <name type="scientific">Claviceps pusilla</name>
    <dbReference type="NCBI Taxonomy" id="123648"/>
    <lineage>
        <taxon>Eukaryota</taxon>
        <taxon>Fungi</taxon>
        <taxon>Dikarya</taxon>
        <taxon>Ascomycota</taxon>
        <taxon>Pezizomycotina</taxon>
        <taxon>Sordariomycetes</taxon>
        <taxon>Hypocreomycetidae</taxon>
        <taxon>Hypocreales</taxon>
        <taxon>Clavicipitaceae</taxon>
        <taxon>Claviceps</taxon>
    </lineage>
</organism>
<proteinExistence type="predicted"/>
<gene>
    <name evidence="2" type="ORF">E4U43_008606</name>
</gene>
<comment type="caution">
    <text evidence="2">The sequence shown here is derived from an EMBL/GenBank/DDBJ whole genome shotgun (WGS) entry which is preliminary data.</text>
</comment>
<protein>
    <submittedName>
        <fullName evidence="2">Uncharacterized protein</fullName>
    </submittedName>
</protein>
<feature type="non-terminal residue" evidence="2">
    <location>
        <position position="397"/>
    </location>
</feature>
<accession>A0A9P7NAL9</accession>
<dbReference type="EMBL" id="SRPW01000960">
    <property type="protein sequence ID" value="KAG6010313.1"/>
    <property type="molecule type" value="Genomic_DNA"/>
</dbReference>
<dbReference type="Proteomes" id="UP000748025">
    <property type="component" value="Unassembled WGS sequence"/>
</dbReference>
<name>A0A9P7NAL9_9HYPO</name>
<evidence type="ECO:0000313" key="2">
    <source>
        <dbReference type="EMBL" id="KAG6010313.1"/>
    </source>
</evidence>
<sequence length="397" mass="43709">FPLLEILVKPRFYHINMLFRPNSIPVLPQQAASHAAKEEGRPDPVSEREVSNWKSDMSPTSMRDQNPQNDFVAGSGARQISDDDAGSESEPGRYKLGCVRDWIHANSGIIVAIPWLPSLPSKAMRPTLSHNFSIIPMPTDEPTPGRFIEDYSRSVTPTLISGCMGIEVNGWRSPDKTDLLVGPDASHGCKRKPDPILATRAQATTASSGLRLPLRGQIQHHCISLNLRIPARVQSSDADPSQSLEQATTTSLSTHRSNSSPTILGAAQSRFLAFLSPSITSNALRFYTTSDPSSPPSLIVSTGRFAHPSRPLRLRTWPWPISRRDHIWKVLAEEEAGLQNADDIESATSLEWNRASSLGVSSVYIFVVAWVMTYLHHRSGKNSMRSSIAMMGSEDRA</sequence>
<feature type="compositionally biased region" description="Basic and acidic residues" evidence="1">
    <location>
        <begin position="35"/>
        <end position="51"/>
    </location>
</feature>
<evidence type="ECO:0000256" key="1">
    <source>
        <dbReference type="SAM" id="MobiDB-lite"/>
    </source>
</evidence>
<feature type="region of interest" description="Disordered" evidence="1">
    <location>
        <begin position="234"/>
        <end position="260"/>
    </location>
</feature>
<dbReference type="OrthoDB" id="4153866at2759"/>
<evidence type="ECO:0000313" key="3">
    <source>
        <dbReference type="Proteomes" id="UP000748025"/>
    </source>
</evidence>
<dbReference type="AlphaFoldDB" id="A0A9P7NAL9"/>
<dbReference type="PROSITE" id="PS50007">
    <property type="entry name" value="PIPLC_X_DOMAIN"/>
    <property type="match status" value="1"/>
</dbReference>
<keyword evidence="3" id="KW-1185">Reference proteome</keyword>
<reference evidence="2" key="1">
    <citation type="journal article" date="2020" name="bioRxiv">
        <title>Whole genome comparisons of ergot fungi reveals the divergence and evolution of species within the genus Claviceps are the result of varying mechanisms driving genome evolution and host range expansion.</title>
        <authorList>
            <person name="Wyka S.A."/>
            <person name="Mondo S.J."/>
            <person name="Liu M."/>
            <person name="Dettman J."/>
            <person name="Nalam V."/>
            <person name="Broders K.D."/>
        </authorList>
    </citation>
    <scope>NUCLEOTIDE SEQUENCE</scope>
    <source>
        <strain evidence="2">CCC 602</strain>
    </source>
</reference>
<feature type="compositionally biased region" description="Polar residues" evidence="1">
    <location>
        <begin position="52"/>
        <end position="69"/>
    </location>
</feature>